<reference evidence="1 2" key="1">
    <citation type="submission" date="2022-03" db="EMBL/GenBank/DDBJ databases">
        <title>Complete genome of Streptomyces rimosus ssp. rimosus R7 (=ATCC 10970).</title>
        <authorList>
            <person name="Beganovic S."/>
            <person name="Ruckert C."/>
            <person name="Busche T."/>
            <person name="Kalinowski J."/>
            <person name="Wittmann C."/>
        </authorList>
    </citation>
    <scope>NUCLEOTIDE SEQUENCE [LARGE SCALE GENOMIC DNA]</scope>
    <source>
        <strain evidence="1 2">R7</strain>
    </source>
</reference>
<dbReference type="Proteomes" id="UP000829494">
    <property type="component" value="Chromosome"/>
</dbReference>
<organism evidence="1 2">
    <name type="scientific">Streptomyces rimosus subsp. rimosus</name>
    <dbReference type="NCBI Taxonomy" id="132474"/>
    <lineage>
        <taxon>Bacteria</taxon>
        <taxon>Bacillati</taxon>
        <taxon>Actinomycetota</taxon>
        <taxon>Actinomycetes</taxon>
        <taxon>Kitasatosporales</taxon>
        <taxon>Streptomycetaceae</taxon>
        <taxon>Streptomyces</taxon>
    </lineage>
</organism>
<dbReference type="Pfam" id="PF13450">
    <property type="entry name" value="NAD_binding_8"/>
    <property type="match status" value="1"/>
</dbReference>
<name>A0ABY3ZAX0_STRRM</name>
<evidence type="ECO:0000313" key="2">
    <source>
        <dbReference type="Proteomes" id="UP000829494"/>
    </source>
</evidence>
<accession>A0ABY3ZAX0</accession>
<gene>
    <name evidence="1" type="ORF">SRIMR7_31205</name>
</gene>
<proteinExistence type="predicted"/>
<dbReference type="SUPFAM" id="SSF51905">
    <property type="entry name" value="FAD/NAD(P)-binding domain"/>
    <property type="match status" value="1"/>
</dbReference>
<dbReference type="GeneID" id="71455872"/>
<keyword evidence="2" id="KW-1185">Reference proteome</keyword>
<dbReference type="RefSeq" id="WP_371280576.1">
    <property type="nucleotide sequence ID" value="NZ_CP043497.1"/>
</dbReference>
<evidence type="ECO:0000313" key="1">
    <source>
        <dbReference type="EMBL" id="UNZ06630.1"/>
    </source>
</evidence>
<dbReference type="InterPro" id="IPR036188">
    <property type="entry name" value="FAD/NAD-bd_sf"/>
</dbReference>
<protein>
    <submittedName>
        <fullName evidence="1">Uncharacterized protein</fullName>
    </submittedName>
</protein>
<dbReference type="EMBL" id="CP094298">
    <property type="protein sequence ID" value="UNZ06630.1"/>
    <property type="molecule type" value="Genomic_DNA"/>
</dbReference>
<dbReference type="Gene3D" id="3.50.50.60">
    <property type="entry name" value="FAD/NAD(P)-binding domain"/>
    <property type="match status" value="1"/>
</dbReference>
<sequence length="58" mass="5737">MTEWGAAGAVFAAAYGLGKAGYECAVLEAADRAGGCDLTVRGGDGHYMDTGPPASRSG</sequence>